<evidence type="ECO:0000313" key="2">
    <source>
        <dbReference type="EMBL" id="MYC95255.1"/>
    </source>
</evidence>
<dbReference type="SUPFAM" id="SSF54752">
    <property type="entry name" value="RecA protein, C-terminal domain"/>
    <property type="match status" value="1"/>
</dbReference>
<dbReference type="Pfam" id="PF21096">
    <property type="entry name" value="RecA_C"/>
    <property type="match status" value="1"/>
</dbReference>
<feature type="domain" description="RecA-like C-terminal" evidence="1">
    <location>
        <begin position="3"/>
        <end position="31"/>
    </location>
</feature>
<comment type="caution">
    <text evidence="2">The sequence shown here is derived from an EMBL/GenBank/DDBJ whole genome shotgun (WGS) entry which is preliminary data.</text>
</comment>
<name>A0A6B1D7D4_9CHLR</name>
<proteinExistence type="predicted"/>
<dbReference type="Gene3D" id="3.30.250.10">
    <property type="entry name" value="RecA protein, C-terminal domain"/>
    <property type="match status" value="1"/>
</dbReference>
<dbReference type="InterPro" id="IPR023400">
    <property type="entry name" value="RecA_C_sf"/>
</dbReference>
<accession>A0A6B1D7D4</accession>
<reference evidence="2" key="1">
    <citation type="submission" date="2019-09" db="EMBL/GenBank/DDBJ databases">
        <title>Characterisation of the sponge microbiome using genome-centric metagenomics.</title>
        <authorList>
            <person name="Engelberts J.P."/>
            <person name="Robbins S.J."/>
            <person name="De Goeij J.M."/>
            <person name="Aranda M."/>
            <person name="Bell S.C."/>
            <person name="Webster N.S."/>
        </authorList>
    </citation>
    <scope>NUCLEOTIDE SEQUENCE</scope>
    <source>
        <strain evidence="2">SB0661_bin_32</strain>
    </source>
</reference>
<dbReference type="EMBL" id="VXMH01000050">
    <property type="protein sequence ID" value="MYC95255.1"/>
    <property type="molecule type" value="Genomic_DNA"/>
</dbReference>
<sequence>DLLGQGREAAKKHLRENPEIASQIDGVIRERTGLPARSNGDEVQA</sequence>
<evidence type="ECO:0000259" key="1">
    <source>
        <dbReference type="Pfam" id="PF21096"/>
    </source>
</evidence>
<feature type="non-terminal residue" evidence="2">
    <location>
        <position position="1"/>
    </location>
</feature>
<protein>
    <submittedName>
        <fullName evidence="2">DNA recombination/repair protein RecA</fullName>
    </submittedName>
</protein>
<gene>
    <name evidence="2" type="ORF">F4X14_09805</name>
</gene>
<organism evidence="2">
    <name type="scientific">Caldilineaceae bacterium SB0661_bin_32</name>
    <dbReference type="NCBI Taxonomy" id="2605255"/>
    <lineage>
        <taxon>Bacteria</taxon>
        <taxon>Bacillati</taxon>
        <taxon>Chloroflexota</taxon>
        <taxon>Caldilineae</taxon>
        <taxon>Caldilineales</taxon>
        <taxon>Caldilineaceae</taxon>
    </lineage>
</organism>
<dbReference type="InterPro" id="IPR049261">
    <property type="entry name" value="RecA-like_C"/>
</dbReference>
<dbReference type="AlphaFoldDB" id="A0A6B1D7D4"/>